<dbReference type="KEGG" id="ntd:EGO55_05340"/>
<evidence type="ECO:0000256" key="1">
    <source>
        <dbReference type="ARBA" id="ARBA00022729"/>
    </source>
</evidence>
<evidence type="ECO:0000256" key="2">
    <source>
        <dbReference type="SAM" id="MobiDB-lite"/>
    </source>
</evidence>
<dbReference type="PANTHER" id="PTHR33619">
    <property type="entry name" value="POLYSACCHARIDE EXPORT PROTEIN GFCE-RELATED"/>
    <property type="match status" value="1"/>
</dbReference>
<reference evidence="6 7" key="1">
    <citation type="submission" date="2013-09" db="EMBL/GenBank/DDBJ databases">
        <title>Whole genome shotgun sequence of Novosphingobium tardaugens NBRC 16725.</title>
        <authorList>
            <person name="Isaki S."/>
            <person name="Hosoyama A."/>
            <person name="Tsuchikane K."/>
            <person name="Katsumata H."/>
            <person name="Ando Y."/>
            <person name="Yamazaki S."/>
            <person name="Fujita N."/>
        </authorList>
    </citation>
    <scope>NUCLEOTIDE SEQUENCE [LARGE SCALE GENOMIC DNA]</scope>
    <source>
        <strain evidence="6 7">NBRC 16725</strain>
    </source>
</reference>
<evidence type="ECO:0000313" key="6">
    <source>
        <dbReference type="EMBL" id="GAD50449.1"/>
    </source>
</evidence>
<protein>
    <recommendedName>
        <fullName evidence="8">Capsule biosynthesis protein</fullName>
    </recommendedName>
</protein>
<accession>U2ZYJ5</accession>
<feature type="domain" description="Polysaccharide export protein N-terminal" evidence="4">
    <location>
        <begin position="134"/>
        <end position="207"/>
    </location>
</feature>
<dbReference type="PANTHER" id="PTHR33619:SF3">
    <property type="entry name" value="POLYSACCHARIDE EXPORT PROTEIN GFCE-RELATED"/>
    <property type="match status" value="1"/>
</dbReference>
<organism evidence="6 7">
    <name type="scientific">Caenibius tardaugens NBRC 16725</name>
    <dbReference type="NCBI Taxonomy" id="1219035"/>
    <lineage>
        <taxon>Bacteria</taxon>
        <taxon>Pseudomonadati</taxon>
        <taxon>Pseudomonadota</taxon>
        <taxon>Alphaproteobacteria</taxon>
        <taxon>Sphingomonadales</taxon>
        <taxon>Erythrobacteraceae</taxon>
        <taxon>Caenibius</taxon>
    </lineage>
</organism>
<dbReference type="InterPro" id="IPR003715">
    <property type="entry name" value="Poly_export_N"/>
</dbReference>
<dbReference type="Gene3D" id="3.30.1950.10">
    <property type="entry name" value="wza like domain"/>
    <property type="match status" value="1"/>
</dbReference>
<dbReference type="GO" id="GO:0015159">
    <property type="term" value="F:polysaccharide transmembrane transporter activity"/>
    <property type="evidence" value="ECO:0007669"/>
    <property type="project" value="InterPro"/>
</dbReference>
<feature type="domain" description="Soluble ligand binding" evidence="5">
    <location>
        <begin position="388"/>
        <end position="422"/>
    </location>
</feature>
<feature type="domain" description="Soluble ligand binding" evidence="5">
    <location>
        <begin position="298"/>
        <end position="336"/>
    </location>
</feature>
<evidence type="ECO:0000256" key="3">
    <source>
        <dbReference type="SAM" id="SignalP"/>
    </source>
</evidence>
<dbReference type="OrthoDB" id="9808948at2"/>
<keyword evidence="1 3" id="KW-0732">Signal</keyword>
<dbReference type="EMBL" id="BASZ01000009">
    <property type="protein sequence ID" value="GAD50449.1"/>
    <property type="molecule type" value="Genomic_DNA"/>
</dbReference>
<dbReference type="Pfam" id="PF02563">
    <property type="entry name" value="Poly_export"/>
    <property type="match status" value="1"/>
</dbReference>
<feature type="region of interest" description="Disordered" evidence="2">
    <location>
        <begin position="68"/>
        <end position="93"/>
    </location>
</feature>
<dbReference type="AlphaFoldDB" id="U2ZYJ5"/>
<evidence type="ECO:0008006" key="8">
    <source>
        <dbReference type="Google" id="ProtNLM"/>
    </source>
</evidence>
<feature type="domain" description="Soluble ligand binding" evidence="5">
    <location>
        <begin position="215"/>
        <end position="262"/>
    </location>
</feature>
<dbReference type="Pfam" id="PF10531">
    <property type="entry name" value="SLBB"/>
    <property type="match status" value="4"/>
</dbReference>
<dbReference type="InterPro" id="IPR049712">
    <property type="entry name" value="Poly_export"/>
</dbReference>
<keyword evidence="7" id="KW-1185">Reference proteome</keyword>
<feature type="signal peptide" evidence="3">
    <location>
        <begin position="1"/>
        <end position="25"/>
    </location>
</feature>
<evidence type="ECO:0000313" key="7">
    <source>
        <dbReference type="Proteomes" id="UP000016568"/>
    </source>
</evidence>
<feature type="domain" description="Soluble ligand binding" evidence="5">
    <location>
        <begin position="523"/>
        <end position="571"/>
    </location>
</feature>
<dbReference type="InterPro" id="IPR019554">
    <property type="entry name" value="Soluble_ligand-bd"/>
</dbReference>
<sequence>MNALRQIFLCGGAVLLAIAPGPLQAQLASPVGGDMRQGAVANDAAASTQVAIPATPSLTFEPTVITQSPQAANGDPAAEAKPPSTVLSPHSLPPQSEFETYVSNVAGKPLRRFGSELLLPGARDFTVPATTSVPLDYRINPGDELMLGLSGSVQSSDLRLTVDREGRIFVPRIGAVMVGGVRYGDLHDVIAREVSRQYRGFNVDVSVARLHGITIYVTGFAETPGAYTVSSLSTLVNAVLAAGGPSAGGSFRSIQLRRNGKLISDFDLYDLLLKGDRSGDIALQNGDVLYVAPAGEQVAVLGSVNREAIFEAGPGETLNDAILYAGGISTVADNSRLMLLDSLGETDGGWQEISADNARQRKIRRGDVIRVLTNIAIAHPQQKQSVLVTISGEVARPGRYYFRPGTPLSEVVAQAGGMTAEAFPYASVITRESVKQQQQLSYDRAIKDAEFLLTAQPVTSVRRAELVRSENLTLVRSIVDQLRARKPDGRLIFDLPVTATTLPGDLILENNDTIYVPPRPVTVGVFGAVPSPASFAYREGRTIREFVEAAGGVQGLGDKSEIFVVRANGTVLARGGKALGQKALPGDLIYVPIDANRGEFWARLRDITGTLFGGLVGAASVKALVE</sequence>
<dbReference type="RefSeq" id="WP_021691267.1">
    <property type="nucleotide sequence ID" value="NZ_BASZ01000009.1"/>
</dbReference>
<feature type="chain" id="PRO_5030177850" description="Capsule biosynthesis protein" evidence="3">
    <location>
        <begin position="26"/>
        <end position="626"/>
    </location>
</feature>
<dbReference type="Proteomes" id="UP000016568">
    <property type="component" value="Unassembled WGS sequence"/>
</dbReference>
<dbReference type="SUPFAM" id="SSF142984">
    <property type="entry name" value="Nqo1 middle domain-like"/>
    <property type="match status" value="1"/>
</dbReference>
<gene>
    <name evidence="6" type="ORF">NT2_09_00570</name>
</gene>
<dbReference type="Gene3D" id="3.10.560.10">
    <property type="entry name" value="Outer membrane lipoprotein wza domain like"/>
    <property type="match status" value="4"/>
</dbReference>
<proteinExistence type="predicted"/>
<evidence type="ECO:0000259" key="5">
    <source>
        <dbReference type="Pfam" id="PF10531"/>
    </source>
</evidence>
<evidence type="ECO:0000259" key="4">
    <source>
        <dbReference type="Pfam" id="PF02563"/>
    </source>
</evidence>
<comment type="caution">
    <text evidence="6">The sequence shown here is derived from an EMBL/GenBank/DDBJ whole genome shotgun (WGS) entry which is preliminary data.</text>
</comment>
<dbReference type="eggNOG" id="COG1596">
    <property type="taxonomic scope" value="Bacteria"/>
</dbReference>
<name>U2ZYJ5_9SPHN</name>